<protein>
    <recommendedName>
        <fullName evidence="3">DUF3347 domain-containing protein</fullName>
    </recommendedName>
</protein>
<evidence type="ECO:0000259" key="3">
    <source>
        <dbReference type="Pfam" id="PF11827"/>
    </source>
</evidence>
<name>A0A918W113_9FLAO</name>
<proteinExistence type="predicted"/>
<dbReference type="PROSITE" id="PS51257">
    <property type="entry name" value="PROKAR_LIPOPROTEIN"/>
    <property type="match status" value="1"/>
</dbReference>
<keyword evidence="2" id="KW-0732">Signal</keyword>
<feature type="signal peptide" evidence="2">
    <location>
        <begin position="1"/>
        <end position="20"/>
    </location>
</feature>
<reference evidence="4" key="1">
    <citation type="journal article" date="2014" name="Int. J. Syst. Evol. Microbiol.">
        <title>Complete genome sequence of Corynebacterium casei LMG S-19264T (=DSM 44701T), isolated from a smear-ripened cheese.</title>
        <authorList>
            <consortium name="US DOE Joint Genome Institute (JGI-PGF)"/>
            <person name="Walter F."/>
            <person name="Albersmeier A."/>
            <person name="Kalinowski J."/>
            <person name="Ruckert C."/>
        </authorList>
    </citation>
    <scope>NUCLEOTIDE SEQUENCE</scope>
    <source>
        <strain evidence="4">KCTC 12719</strain>
    </source>
</reference>
<reference evidence="4" key="2">
    <citation type="submission" date="2020-09" db="EMBL/GenBank/DDBJ databases">
        <authorList>
            <person name="Sun Q."/>
            <person name="Kim S."/>
        </authorList>
    </citation>
    <scope>NUCLEOTIDE SEQUENCE</scope>
    <source>
        <strain evidence="4">KCTC 12719</strain>
    </source>
</reference>
<accession>A0A918W113</accession>
<dbReference type="InterPro" id="IPR021782">
    <property type="entry name" value="DUF3347"/>
</dbReference>
<evidence type="ECO:0000256" key="2">
    <source>
        <dbReference type="SAM" id="SignalP"/>
    </source>
</evidence>
<evidence type="ECO:0000313" key="4">
    <source>
        <dbReference type="EMBL" id="GHA42637.1"/>
    </source>
</evidence>
<organism evidence="4 5">
    <name type="scientific">Salinimicrobium marinum</name>
    <dbReference type="NCBI Taxonomy" id="680283"/>
    <lineage>
        <taxon>Bacteria</taxon>
        <taxon>Pseudomonadati</taxon>
        <taxon>Bacteroidota</taxon>
        <taxon>Flavobacteriia</taxon>
        <taxon>Flavobacteriales</taxon>
        <taxon>Flavobacteriaceae</taxon>
        <taxon>Salinimicrobium</taxon>
    </lineage>
</organism>
<feature type="compositionally biased region" description="Polar residues" evidence="1">
    <location>
        <begin position="22"/>
        <end position="37"/>
    </location>
</feature>
<feature type="region of interest" description="Disordered" evidence="1">
    <location>
        <begin position="22"/>
        <end position="50"/>
    </location>
</feature>
<dbReference type="RefSeq" id="WP_189605081.1">
    <property type="nucleotide sequence ID" value="NZ_BMXB01000011.1"/>
</dbReference>
<sequence length="196" mass="21479">MKKVKLVAVAVMGMLTLVSCKENQTEGTDQPPMQNDTRMPEEGHDDHMSNHDGNLDDGQQMGSLEFEDEKIASVYEHYQHIKSALVNTNSEEAQKGGEMLVSSLEEAEANEEVLSSARTIAGSSDINVQRTAFLELSSGVEQMVSGALASGEIYKQYCPMAFEGNGGSWLSSSEEIRNPYYGDKMLKCGSVRETIQ</sequence>
<gene>
    <name evidence="4" type="ORF">GCM10007103_24720</name>
</gene>
<dbReference type="Pfam" id="PF11827">
    <property type="entry name" value="DUF3347"/>
    <property type="match status" value="1"/>
</dbReference>
<evidence type="ECO:0000256" key="1">
    <source>
        <dbReference type="SAM" id="MobiDB-lite"/>
    </source>
</evidence>
<feature type="compositionally biased region" description="Basic and acidic residues" evidence="1">
    <location>
        <begin position="38"/>
        <end position="50"/>
    </location>
</feature>
<keyword evidence="5" id="KW-1185">Reference proteome</keyword>
<comment type="caution">
    <text evidence="4">The sequence shown here is derived from an EMBL/GenBank/DDBJ whole genome shotgun (WGS) entry which is preliminary data.</text>
</comment>
<feature type="chain" id="PRO_5036972725" description="DUF3347 domain-containing protein" evidence="2">
    <location>
        <begin position="21"/>
        <end position="196"/>
    </location>
</feature>
<dbReference type="AlphaFoldDB" id="A0A918W113"/>
<feature type="domain" description="DUF3347" evidence="3">
    <location>
        <begin position="74"/>
        <end position="146"/>
    </location>
</feature>
<dbReference type="EMBL" id="BMXB01000011">
    <property type="protein sequence ID" value="GHA42637.1"/>
    <property type="molecule type" value="Genomic_DNA"/>
</dbReference>
<evidence type="ECO:0000313" key="5">
    <source>
        <dbReference type="Proteomes" id="UP000610456"/>
    </source>
</evidence>
<dbReference type="Proteomes" id="UP000610456">
    <property type="component" value="Unassembled WGS sequence"/>
</dbReference>